<reference evidence="1" key="1">
    <citation type="submission" date="2021-05" db="EMBL/GenBank/DDBJ databases">
        <authorList>
            <person name="Pan Q."/>
            <person name="Jouanno E."/>
            <person name="Zahm M."/>
            <person name="Klopp C."/>
            <person name="Cabau C."/>
            <person name="Louis A."/>
            <person name="Berthelot C."/>
            <person name="Parey E."/>
            <person name="Roest Crollius H."/>
            <person name="Montfort J."/>
            <person name="Robinson-Rechavi M."/>
            <person name="Bouchez O."/>
            <person name="Lampietro C."/>
            <person name="Lopez Roques C."/>
            <person name="Donnadieu C."/>
            <person name="Postlethwait J."/>
            <person name="Bobe J."/>
            <person name="Dillon D."/>
            <person name="Chandos A."/>
            <person name="von Hippel F."/>
            <person name="Guiguen Y."/>
        </authorList>
    </citation>
    <scope>NUCLEOTIDE SEQUENCE</scope>
    <source>
        <strain evidence="1">YG-Jan2019</strain>
    </source>
</reference>
<accession>A0ACC2FT78</accession>
<proteinExistence type="predicted"/>
<sequence length="99" mass="10508">MIDSRPADYASPRGDKGGQGQGRTGGGQGRMSLGVFNGALGFKRCVCGCRGTPPAQFEARLETPLMREEARAEAFPHGGARPSLEIGPWHSDSNHISCH</sequence>
<organism evidence="1 2">
    <name type="scientific">Dallia pectoralis</name>
    <name type="common">Alaska blackfish</name>
    <dbReference type="NCBI Taxonomy" id="75939"/>
    <lineage>
        <taxon>Eukaryota</taxon>
        <taxon>Metazoa</taxon>
        <taxon>Chordata</taxon>
        <taxon>Craniata</taxon>
        <taxon>Vertebrata</taxon>
        <taxon>Euteleostomi</taxon>
        <taxon>Actinopterygii</taxon>
        <taxon>Neopterygii</taxon>
        <taxon>Teleostei</taxon>
        <taxon>Protacanthopterygii</taxon>
        <taxon>Esociformes</taxon>
        <taxon>Umbridae</taxon>
        <taxon>Dallia</taxon>
    </lineage>
</organism>
<gene>
    <name evidence="1" type="ORF">DPEC_G00251760</name>
</gene>
<dbReference type="Proteomes" id="UP001157502">
    <property type="component" value="Chromosome 22"/>
</dbReference>
<evidence type="ECO:0000313" key="2">
    <source>
        <dbReference type="Proteomes" id="UP001157502"/>
    </source>
</evidence>
<comment type="caution">
    <text evidence="1">The sequence shown here is derived from an EMBL/GenBank/DDBJ whole genome shotgun (WGS) entry which is preliminary data.</text>
</comment>
<keyword evidence="2" id="KW-1185">Reference proteome</keyword>
<dbReference type="EMBL" id="CM055749">
    <property type="protein sequence ID" value="KAJ7994658.1"/>
    <property type="molecule type" value="Genomic_DNA"/>
</dbReference>
<evidence type="ECO:0000313" key="1">
    <source>
        <dbReference type="EMBL" id="KAJ7994658.1"/>
    </source>
</evidence>
<name>A0ACC2FT78_DALPE</name>
<protein>
    <submittedName>
        <fullName evidence="1">Uncharacterized protein</fullName>
    </submittedName>
</protein>